<evidence type="ECO:0000256" key="1">
    <source>
        <dbReference type="SAM" id="Coils"/>
    </source>
</evidence>
<accession>A0ABQ5SQ00</accession>
<keyword evidence="4" id="KW-1185">Reference proteome</keyword>
<feature type="region of interest" description="Disordered" evidence="2">
    <location>
        <begin position="188"/>
        <end position="209"/>
    </location>
</feature>
<feature type="coiled-coil region" evidence="1">
    <location>
        <begin position="242"/>
        <end position="413"/>
    </location>
</feature>
<comment type="caution">
    <text evidence="3">The sequence shown here is derived from an EMBL/GenBank/DDBJ whole genome shotgun (WGS) entry which is preliminary data.</text>
</comment>
<dbReference type="EMBL" id="BSDZ01000117">
    <property type="protein sequence ID" value="GLI71701.1"/>
    <property type="molecule type" value="Genomic_DNA"/>
</dbReference>
<feature type="region of interest" description="Disordered" evidence="2">
    <location>
        <begin position="32"/>
        <end position="60"/>
    </location>
</feature>
<evidence type="ECO:0000256" key="2">
    <source>
        <dbReference type="SAM" id="MobiDB-lite"/>
    </source>
</evidence>
<sequence length="725" mass="75870">MMACSPKRPDPLRDAEARVRALTREVGTLREDLRRETKKRERAVAQAKENEESRRASDARCQELAYSNRKLASELDTLHETARAAAERDRRALRGLREGLAAVEEAVAARARKGSVQIQVLHDVQQQLRQLLFGSTGGAGPITGDSLPTSCAGGSTAAGSILSGAAASRAQQLLATAQMHVEQLASLLTGGDDDDTSAGGSSGGVAAASFDGREGGAMALGLMLPGSRQGSRTGGGGVDLEKEQLQEEVMRLRTELRTQEDRSGPSSFTAMELQQSLREAQAELVRLRAEMVHLNAAAAAAAREQQVTAEALDEAHRRLQQQDELHAALVTSVREQEDSNQGLVTELTARRVELEGEVSNLSQRLGTLQQQVSELLEERQGMQELLRQREEDRRSLEELLQHREEELRAAKASILEQGADIRNALSLVSRPPGHGQAATYPLPTAAAAAPPTAIAPTAAELSAALSACLALPRSASAPPPTATAVVAPKLDSALGAALAPYHNASAAIGSALAAAAAIIPPTGMPQTQPSPPLGSSAGSTGAGSWLQPATAAAANGNSVLGHIQPSPQQQLTLSSAHLTPSQVLQQLQQQRSQTQPQSQYPHKKTLHQQQTAAPVRQQQALADLTALLGLGLPHRGRVVNSGTDSVAPSARGVYPPIVGGQALGNASGVIGTQRMLPPRAAAMRDGSSGGPGAPLGDAAWRQGARRMVGGEGLLLHGTQVSSDKA</sequence>
<feature type="region of interest" description="Disordered" evidence="2">
    <location>
        <begin position="523"/>
        <end position="544"/>
    </location>
</feature>
<keyword evidence="1" id="KW-0175">Coiled coil</keyword>
<organism evidence="3 4">
    <name type="scientific">Volvox africanus</name>
    <dbReference type="NCBI Taxonomy" id="51714"/>
    <lineage>
        <taxon>Eukaryota</taxon>
        <taxon>Viridiplantae</taxon>
        <taxon>Chlorophyta</taxon>
        <taxon>core chlorophytes</taxon>
        <taxon>Chlorophyceae</taxon>
        <taxon>CS clade</taxon>
        <taxon>Chlamydomonadales</taxon>
        <taxon>Volvocaceae</taxon>
        <taxon>Volvox</taxon>
    </lineage>
</organism>
<dbReference type="PANTHER" id="PTHR45615">
    <property type="entry name" value="MYOSIN HEAVY CHAIN, NON-MUSCLE"/>
    <property type="match status" value="1"/>
</dbReference>
<name>A0ABQ5SQ00_9CHLO</name>
<protein>
    <submittedName>
        <fullName evidence="3">Uncharacterized protein</fullName>
    </submittedName>
</protein>
<dbReference type="Proteomes" id="UP001165090">
    <property type="component" value="Unassembled WGS sequence"/>
</dbReference>
<reference evidence="3 4" key="1">
    <citation type="journal article" date="2023" name="IScience">
        <title>Expanded male sex-determining region conserved during the evolution of homothallism in the green alga Volvox.</title>
        <authorList>
            <person name="Yamamoto K."/>
            <person name="Matsuzaki R."/>
            <person name="Mahakham W."/>
            <person name="Heman W."/>
            <person name="Sekimoto H."/>
            <person name="Kawachi M."/>
            <person name="Minakuchi Y."/>
            <person name="Toyoda A."/>
            <person name="Nozaki H."/>
        </authorList>
    </citation>
    <scope>NUCLEOTIDE SEQUENCE [LARGE SCALE GENOMIC DNA]</scope>
    <source>
        <strain evidence="3 4">NIES-4468</strain>
    </source>
</reference>
<evidence type="ECO:0000313" key="3">
    <source>
        <dbReference type="EMBL" id="GLI71701.1"/>
    </source>
</evidence>
<feature type="region of interest" description="Disordered" evidence="2">
    <location>
        <begin position="582"/>
        <end position="611"/>
    </location>
</feature>
<gene>
    <name evidence="3" type="ORF">VaNZ11_017007</name>
</gene>
<feature type="compositionally biased region" description="Low complexity" evidence="2">
    <location>
        <begin position="582"/>
        <end position="599"/>
    </location>
</feature>
<proteinExistence type="predicted"/>
<evidence type="ECO:0000313" key="4">
    <source>
        <dbReference type="Proteomes" id="UP001165090"/>
    </source>
</evidence>
<feature type="compositionally biased region" description="Low complexity" evidence="2">
    <location>
        <begin position="534"/>
        <end position="544"/>
    </location>
</feature>
<dbReference type="PANTHER" id="PTHR45615:SF80">
    <property type="entry name" value="GRIP DOMAIN-CONTAINING PROTEIN"/>
    <property type="match status" value="1"/>
</dbReference>
<feature type="non-terminal residue" evidence="3">
    <location>
        <position position="725"/>
    </location>
</feature>